<name>A0A7G9WBH3_ALKCA</name>
<gene>
    <name evidence="2" type="ORF">HYG86_15300</name>
</gene>
<protein>
    <recommendedName>
        <fullName evidence="4">Cardiolipin synthase N-terminal domain-containing protein</fullName>
    </recommendedName>
</protein>
<accession>A0A7G9WBH3</accession>
<feature type="transmembrane region" description="Helical" evidence="1">
    <location>
        <begin position="6"/>
        <end position="25"/>
    </location>
</feature>
<dbReference type="Proteomes" id="UP000516160">
    <property type="component" value="Chromosome"/>
</dbReference>
<evidence type="ECO:0000313" key="3">
    <source>
        <dbReference type="Proteomes" id="UP000516160"/>
    </source>
</evidence>
<proteinExistence type="predicted"/>
<evidence type="ECO:0000256" key="1">
    <source>
        <dbReference type="SAM" id="Phobius"/>
    </source>
</evidence>
<keyword evidence="1" id="KW-1133">Transmembrane helix</keyword>
<feature type="transmembrane region" description="Helical" evidence="1">
    <location>
        <begin position="37"/>
        <end position="57"/>
    </location>
</feature>
<reference evidence="2 3" key="1">
    <citation type="submission" date="2020-07" db="EMBL/GenBank/DDBJ databases">
        <title>Alkalicella. sp. LB2 genome.</title>
        <authorList>
            <person name="Postec A."/>
            <person name="Quemeneur M."/>
        </authorList>
    </citation>
    <scope>NUCLEOTIDE SEQUENCE [LARGE SCALE GENOMIC DNA]</scope>
    <source>
        <strain evidence="2 3">LB2</strain>
    </source>
</reference>
<organism evidence="2 3">
    <name type="scientific">Alkalicella caledoniensis</name>
    <dbReference type="NCBI Taxonomy" id="2731377"/>
    <lineage>
        <taxon>Bacteria</taxon>
        <taxon>Bacillati</taxon>
        <taxon>Bacillota</taxon>
        <taxon>Clostridia</taxon>
        <taxon>Eubacteriales</taxon>
        <taxon>Proteinivoracaceae</taxon>
        <taxon>Alkalicella</taxon>
    </lineage>
</organism>
<dbReference type="AlphaFoldDB" id="A0A7G9WBH3"/>
<keyword evidence="1" id="KW-0472">Membrane</keyword>
<dbReference type="KEGG" id="acae:HYG86_15300"/>
<dbReference type="RefSeq" id="WP_213166432.1">
    <property type="nucleotide sequence ID" value="NZ_CP058559.1"/>
</dbReference>
<dbReference type="EMBL" id="CP058559">
    <property type="protein sequence ID" value="QNO16035.1"/>
    <property type="molecule type" value="Genomic_DNA"/>
</dbReference>
<keyword evidence="1" id="KW-0812">Transmembrane</keyword>
<sequence length="64" mass="7562">MGNGIVFLFIMFFLIPHIAFLFWGYNDAEKRGKSGCLVMLLFFFVAFPLNLIIWLLIRPENQDY</sequence>
<evidence type="ECO:0000313" key="2">
    <source>
        <dbReference type="EMBL" id="QNO16035.1"/>
    </source>
</evidence>
<evidence type="ECO:0008006" key="4">
    <source>
        <dbReference type="Google" id="ProtNLM"/>
    </source>
</evidence>
<keyword evidence="3" id="KW-1185">Reference proteome</keyword>